<sequence>MPAVVDAAGPYTVNVVAYAPSVSSSVGCHATGVNDAISTVWSSGMRYVSSFGSGARYIALSGAFVPGNGQLYVCCDVGAGAGVNGLLW</sequence>
<keyword evidence="2" id="KW-1185">Reference proteome</keyword>
<name>A0A0H4WPN3_9BACT</name>
<dbReference type="KEGG" id="mym:A176_001641"/>
<gene>
    <name evidence="1" type="ORF">A176_001641</name>
</gene>
<dbReference type="AlphaFoldDB" id="A0A0H4WPN3"/>
<dbReference type="Proteomes" id="UP000009026">
    <property type="component" value="Chromosome"/>
</dbReference>
<proteinExistence type="predicted"/>
<evidence type="ECO:0000313" key="1">
    <source>
        <dbReference type="EMBL" id="AKQ64729.1"/>
    </source>
</evidence>
<protein>
    <submittedName>
        <fullName evidence="1">Uncharacterized protein</fullName>
    </submittedName>
</protein>
<dbReference type="PATRIC" id="fig|1297742.4.peg.1659"/>
<organism evidence="1 2">
    <name type="scientific">Pseudomyxococcus hansupus</name>
    <dbReference type="NCBI Taxonomy" id="1297742"/>
    <lineage>
        <taxon>Bacteria</taxon>
        <taxon>Pseudomonadati</taxon>
        <taxon>Myxococcota</taxon>
        <taxon>Myxococcia</taxon>
        <taxon>Myxococcales</taxon>
        <taxon>Cystobacterineae</taxon>
        <taxon>Myxococcaceae</taxon>
        <taxon>Pseudomyxococcus</taxon>
    </lineage>
</organism>
<dbReference type="EMBL" id="CP012109">
    <property type="protein sequence ID" value="AKQ64729.1"/>
    <property type="molecule type" value="Genomic_DNA"/>
</dbReference>
<reference evidence="1 2" key="1">
    <citation type="journal article" date="2016" name="PLoS ONE">
        <title>Complete Genome Sequence and Comparative Genomics of a Novel Myxobacterium Myxococcus hansupus.</title>
        <authorList>
            <person name="Sharma G."/>
            <person name="Narwani T."/>
            <person name="Subramanian S."/>
        </authorList>
    </citation>
    <scope>NUCLEOTIDE SEQUENCE [LARGE SCALE GENOMIC DNA]</scope>
    <source>
        <strain evidence="2">mixupus</strain>
    </source>
</reference>
<evidence type="ECO:0000313" key="2">
    <source>
        <dbReference type="Proteomes" id="UP000009026"/>
    </source>
</evidence>
<accession>A0A0H4WPN3</accession>